<comment type="function">
    <text evidence="5">Catalyzes the conversion of 1-hydroxy-2-methyl-2-(E)-butenyl 4-diphosphate (HMBPP) into a mixture of isopentenyl diphosphate (IPP) and dimethylallyl diphosphate (DMAPP). Acts in the terminal step of the DOXP/MEP pathway for isoprenoid precursor biosynthesis.</text>
</comment>
<comment type="similarity">
    <text evidence="5">Belongs to the IspH family.</text>
</comment>
<feature type="binding site" evidence="5">
    <location>
        <position position="251"/>
    </location>
    <ligand>
        <name>(2E)-4-hydroxy-3-methylbut-2-enyl diphosphate</name>
        <dbReference type="ChEBI" id="CHEBI:128753"/>
    </ligand>
</feature>
<feature type="binding site" evidence="5">
    <location>
        <position position="68"/>
    </location>
    <ligand>
        <name>isopentenyl diphosphate</name>
        <dbReference type="ChEBI" id="CHEBI:128769"/>
    </ligand>
</feature>
<organism evidence="6 7">
    <name type="scientific">Rhodospira trueperi</name>
    <dbReference type="NCBI Taxonomy" id="69960"/>
    <lineage>
        <taxon>Bacteria</taxon>
        <taxon>Pseudomonadati</taxon>
        <taxon>Pseudomonadota</taxon>
        <taxon>Alphaproteobacteria</taxon>
        <taxon>Rhodospirillales</taxon>
        <taxon>Rhodospirillaceae</taxon>
        <taxon>Rhodospira</taxon>
    </lineage>
</organism>
<feature type="binding site" evidence="5">
    <location>
        <position position="101"/>
    </location>
    <ligand>
        <name>dimethylallyl diphosphate</name>
        <dbReference type="ChEBI" id="CHEBI:57623"/>
    </ligand>
</feature>
<dbReference type="STRING" id="69960.SAMN05421720_11364"/>
<comment type="catalytic activity">
    <reaction evidence="5">
        <text>isopentenyl diphosphate + 2 oxidized [2Fe-2S]-[ferredoxin] + H2O = (2E)-4-hydroxy-3-methylbut-2-enyl diphosphate + 2 reduced [2Fe-2S]-[ferredoxin] + 2 H(+)</text>
        <dbReference type="Rhea" id="RHEA:24488"/>
        <dbReference type="Rhea" id="RHEA-COMP:10000"/>
        <dbReference type="Rhea" id="RHEA-COMP:10001"/>
        <dbReference type="ChEBI" id="CHEBI:15377"/>
        <dbReference type="ChEBI" id="CHEBI:15378"/>
        <dbReference type="ChEBI" id="CHEBI:33737"/>
        <dbReference type="ChEBI" id="CHEBI:33738"/>
        <dbReference type="ChEBI" id="CHEBI:128753"/>
        <dbReference type="ChEBI" id="CHEBI:128769"/>
        <dbReference type="EC" id="1.17.7.4"/>
    </reaction>
</comment>
<dbReference type="Gene3D" id="3.40.1010.20">
    <property type="entry name" value="4-hydroxy-3-methylbut-2-enyl diphosphate reductase, catalytic domain"/>
    <property type="match status" value="2"/>
</dbReference>
<dbReference type="GO" id="GO:0016114">
    <property type="term" value="P:terpenoid biosynthetic process"/>
    <property type="evidence" value="ECO:0007669"/>
    <property type="project" value="UniProtKB-UniRule"/>
</dbReference>
<feature type="binding site" evidence="5">
    <location>
        <position position="151"/>
    </location>
    <ligand>
        <name>isopentenyl diphosphate</name>
        <dbReference type="ChEBI" id="CHEBI:128769"/>
    </ligand>
</feature>
<feature type="binding site" evidence="5">
    <location>
        <position position="251"/>
    </location>
    <ligand>
        <name>isopentenyl diphosphate</name>
        <dbReference type="ChEBI" id="CHEBI:128769"/>
    </ligand>
</feature>
<feature type="binding site" evidence="5">
    <location>
        <position position="151"/>
    </location>
    <ligand>
        <name>dimethylallyl diphosphate</name>
        <dbReference type="ChEBI" id="CHEBI:57623"/>
    </ligand>
</feature>
<dbReference type="PANTHER" id="PTHR30426">
    <property type="entry name" value="4-HYDROXY-3-METHYLBUT-2-ENYL DIPHOSPHATE REDUCTASE"/>
    <property type="match status" value="1"/>
</dbReference>
<dbReference type="UniPathway" id="UPA00056">
    <property type="reaction ID" value="UER00097"/>
</dbReference>
<comment type="pathway">
    <text evidence="5">Isoprenoid biosynthesis; isopentenyl diphosphate biosynthesis via DXP pathway; isopentenyl diphosphate from 1-deoxy-D-xylulose 5-phosphate: step 6/6.</text>
</comment>
<feature type="binding site" evidence="5">
    <location>
        <position position="249"/>
    </location>
    <ligand>
        <name>(2E)-4-hydroxy-3-methylbut-2-enyl diphosphate</name>
        <dbReference type="ChEBI" id="CHEBI:128753"/>
    </ligand>
</feature>
<evidence type="ECO:0000313" key="7">
    <source>
        <dbReference type="Proteomes" id="UP000199412"/>
    </source>
</evidence>
<dbReference type="Gene3D" id="3.40.50.11270">
    <property type="match status" value="1"/>
</dbReference>
<feature type="binding site" evidence="5">
    <location>
        <position position="39"/>
    </location>
    <ligand>
        <name>[4Fe-4S] cluster</name>
        <dbReference type="ChEBI" id="CHEBI:49883"/>
    </ligand>
</feature>
<evidence type="ECO:0000313" key="6">
    <source>
        <dbReference type="EMBL" id="SDE82597.1"/>
    </source>
</evidence>
<keyword evidence="1 5" id="KW-0004">4Fe-4S</keyword>
<dbReference type="UniPathway" id="UPA00059">
    <property type="reaction ID" value="UER00105"/>
</dbReference>
<dbReference type="AlphaFoldDB" id="A0A1G7G3C9"/>
<comment type="pathway">
    <text evidence="5">Isoprenoid biosynthesis; dimethylallyl diphosphate biosynthesis; dimethylallyl diphosphate from (2E)-4-hydroxy-3-methylbutenyl diphosphate: step 1/1.</text>
</comment>
<reference evidence="6 7" key="1">
    <citation type="submission" date="2016-10" db="EMBL/GenBank/DDBJ databases">
        <authorList>
            <person name="de Groot N.N."/>
        </authorList>
    </citation>
    <scope>NUCLEOTIDE SEQUENCE [LARGE SCALE GENOMIC DNA]</scope>
    <source>
        <strain evidence="6 7">ATCC 700224</strain>
    </source>
</reference>
<name>A0A1G7G3C9_9PROT</name>
<feature type="binding site" evidence="5">
    <location>
        <position position="191"/>
    </location>
    <ligand>
        <name>(2E)-4-hydroxy-3-methylbut-2-enyl diphosphate</name>
        <dbReference type="ChEBI" id="CHEBI:128753"/>
    </ligand>
</feature>
<feature type="binding site" evidence="5">
    <location>
        <position position="293"/>
    </location>
    <ligand>
        <name>dimethylallyl diphosphate</name>
        <dbReference type="ChEBI" id="CHEBI:57623"/>
    </ligand>
</feature>
<feature type="active site" description="Proton donor" evidence="5">
    <location>
        <position position="153"/>
    </location>
</feature>
<gene>
    <name evidence="5" type="primary">ispH</name>
    <name evidence="6" type="ORF">SAMN05421720_11364</name>
</gene>
<dbReference type="CDD" id="cd13944">
    <property type="entry name" value="lytB_ispH"/>
    <property type="match status" value="1"/>
</dbReference>
<evidence type="ECO:0000256" key="1">
    <source>
        <dbReference type="ARBA" id="ARBA00022485"/>
    </source>
</evidence>
<dbReference type="PANTHER" id="PTHR30426:SF0">
    <property type="entry name" value="4-HYDROXY-3-METHYLBUT-2-ENYL DIPHOSPHATE REDUCTASE"/>
    <property type="match status" value="1"/>
</dbReference>
<feature type="binding site" evidence="5">
    <location>
        <position position="250"/>
    </location>
    <ligand>
        <name>isopentenyl diphosphate</name>
        <dbReference type="ChEBI" id="CHEBI:128769"/>
    </ligand>
</feature>
<dbReference type="NCBIfam" id="NF002190">
    <property type="entry name" value="PRK01045.1-4"/>
    <property type="match status" value="1"/>
</dbReference>
<feature type="binding site" evidence="5">
    <location>
        <position position="221"/>
    </location>
    <ligand>
        <name>[4Fe-4S] cluster</name>
        <dbReference type="ChEBI" id="CHEBI:49883"/>
    </ligand>
</feature>
<keyword evidence="4 5" id="KW-0411">Iron-sulfur</keyword>
<feature type="binding site" evidence="5">
    <location>
        <position position="101"/>
    </location>
    <ligand>
        <name>isopentenyl diphosphate</name>
        <dbReference type="ChEBI" id="CHEBI:128769"/>
    </ligand>
</feature>
<feature type="binding site" evidence="5">
    <location>
        <position position="249"/>
    </location>
    <ligand>
        <name>dimethylallyl diphosphate</name>
        <dbReference type="ChEBI" id="CHEBI:57623"/>
    </ligand>
</feature>
<feature type="binding site" evidence="5">
    <location>
        <position position="250"/>
    </location>
    <ligand>
        <name>dimethylallyl diphosphate</name>
        <dbReference type="ChEBI" id="CHEBI:57623"/>
    </ligand>
</feature>
<evidence type="ECO:0000256" key="2">
    <source>
        <dbReference type="ARBA" id="ARBA00022723"/>
    </source>
</evidence>
<comment type="cofactor">
    <cofactor evidence="5">
        <name>[4Fe-4S] cluster</name>
        <dbReference type="ChEBI" id="CHEBI:49883"/>
    </cofactor>
    <text evidence="5">Binds 1 [4Fe-4S] cluster per subunit.</text>
</comment>
<feature type="binding site" evidence="5">
    <location>
        <position position="68"/>
    </location>
    <ligand>
        <name>(2E)-4-hydroxy-3-methylbut-2-enyl diphosphate</name>
        <dbReference type="ChEBI" id="CHEBI:128753"/>
    </ligand>
</feature>
<keyword evidence="2 5" id="KW-0479">Metal-binding</keyword>
<protein>
    <recommendedName>
        <fullName evidence="5">4-hydroxy-3-methylbut-2-enyl diphosphate reductase</fullName>
        <shortName evidence="5">HMBPP reductase</shortName>
        <ecNumber evidence="5">1.17.7.4</ecNumber>
    </recommendedName>
</protein>
<evidence type="ECO:0000256" key="4">
    <source>
        <dbReference type="ARBA" id="ARBA00023014"/>
    </source>
</evidence>
<keyword evidence="7" id="KW-1185">Reference proteome</keyword>
<dbReference type="NCBIfam" id="NF002188">
    <property type="entry name" value="PRK01045.1-2"/>
    <property type="match status" value="1"/>
</dbReference>
<dbReference type="GO" id="GO:0051745">
    <property type="term" value="F:4-hydroxy-3-methylbut-2-enyl diphosphate reductase activity"/>
    <property type="evidence" value="ECO:0007669"/>
    <property type="project" value="UniProtKB-UniRule"/>
</dbReference>
<dbReference type="GO" id="GO:0051539">
    <property type="term" value="F:4 iron, 4 sulfur cluster binding"/>
    <property type="evidence" value="ECO:0007669"/>
    <property type="project" value="UniProtKB-UniRule"/>
</dbReference>
<feature type="binding site" evidence="5">
    <location>
        <position position="293"/>
    </location>
    <ligand>
        <name>isopentenyl diphosphate</name>
        <dbReference type="ChEBI" id="CHEBI:128769"/>
    </ligand>
</feature>
<keyword evidence="5" id="KW-0414">Isoprene biosynthesis</keyword>
<accession>A0A1G7G3C9</accession>
<feature type="binding site" evidence="5">
    <location>
        <position position="68"/>
    </location>
    <ligand>
        <name>dimethylallyl diphosphate</name>
        <dbReference type="ChEBI" id="CHEBI:57623"/>
    </ligand>
</feature>
<evidence type="ECO:0000256" key="5">
    <source>
        <dbReference type="HAMAP-Rule" id="MF_00191"/>
    </source>
</evidence>
<evidence type="ECO:0000256" key="3">
    <source>
        <dbReference type="ARBA" id="ARBA00023004"/>
    </source>
</evidence>
<dbReference type="GO" id="GO:0050992">
    <property type="term" value="P:dimethylallyl diphosphate biosynthetic process"/>
    <property type="evidence" value="ECO:0007669"/>
    <property type="project" value="UniProtKB-UniRule"/>
</dbReference>
<dbReference type="InterPro" id="IPR003451">
    <property type="entry name" value="LytB/IspH"/>
</dbReference>
<keyword evidence="3 5" id="KW-0408">Iron</keyword>
<dbReference type="EC" id="1.17.7.4" evidence="5"/>
<dbReference type="GO" id="GO:0019288">
    <property type="term" value="P:isopentenyl diphosphate biosynthetic process, methylerythritol 4-phosphate pathway"/>
    <property type="evidence" value="ECO:0007669"/>
    <property type="project" value="UniProtKB-UniRule"/>
</dbReference>
<keyword evidence="5" id="KW-0560">Oxidoreductase</keyword>
<dbReference type="GO" id="GO:0046872">
    <property type="term" value="F:metal ion binding"/>
    <property type="evidence" value="ECO:0007669"/>
    <property type="project" value="UniProtKB-KW"/>
</dbReference>
<feature type="binding site" evidence="5">
    <location>
        <position position="251"/>
    </location>
    <ligand>
        <name>dimethylallyl diphosphate</name>
        <dbReference type="ChEBI" id="CHEBI:57623"/>
    </ligand>
</feature>
<sequence length="355" mass="38639">MDETHAPSASTAPSDGIHTSAHEMPTRLRVILASPRGFCAGVERAIEIVERALEIYGPPVYVRHEIVHNKHVVETLRAQGAVFVEELDEIPDGAMTVFSAHGVPQAVVKEAGRRALPVIDATCPLVSKVHREGQNLARKGREVIMIGHAGHPEVEGTRGQVPGGVHLVSKVEDVESLQVRDPDMVGYVTQTTLSVDDTKDVIDALKTRFPNIQGPDVKDICYATQNRQTAVRELARQVDLLLVVGARNSSNSNRLAEIGITMGVPSHLIDDATMVQDEWFRGVSVVGVTAGASAPERLVRDLIARIDQVAPSSVEHLQGIKENMQFKLPRVLADAMAERGIQPDSDRDRHDLHVA</sequence>
<dbReference type="NCBIfam" id="TIGR00216">
    <property type="entry name" value="ispH_lytB"/>
    <property type="match status" value="1"/>
</dbReference>
<feature type="binding site" evidence="5">
    <location>
        <position position="250"/>
    </location>
    <ligand>
        <name>(2E)-4-hydroxy-3-methylbut-2-enyl diphosphate</name>
        <dbReference type="ChEBI" id="CHEBI:128753"/>
    </ligand>
</feature>
<dbReference type="Proteomes" id="UP000199412">
    <property type="component" value="Unassembled WGS sequence"/>
</dbReference>
<dbReference type="Pfam" id="PF02401">
    <property type="entry name" value="LYTB"/>
    <property type="match status" value="1"/>
</dbReference>
<feature type="binding site" evidence="5">
    <location>
        <position position="293"/>
    </location>
    <ligand>
        <name>(2E)-4-hydroxy-3-methylbut-2-enyl diphosphate</name>
        <dbReference type="ChEBI" id="CHEBI:128753"/>
    </ligand>
</feature>
<proteinExistence type="inferred from homology"/>
<comment type="catalytic activity">
    <reaction evidence="5">
        <text>dimethylallyl diphosphate + 2 oxidized [2Fe-2S]-[ferredoxin] + H2O = (2E)-4-hydroxy-3-methylbut-2-enyl diphosphate + 2 reduced [2Fe-2S]-[ferredoxin] + 2 H(+)</text>
        <dbReference type="Rhea" id="RHEA:24825"/>
        <dbReference type="Rhea" id="RHEA-COMP:10000"/>
        <dbReference type="Rhea" id="RHEA-COMP:10001"/>
        <dbReference type="ChEBI" id="CHEBI:15377"/>
        <dbReference type="ChEBI" id="CHEBI:15378"/>
        <dbReference type="ChEBI" id="CHEBI:33737"/>
        <dbReference type="ChEBI" id="CHEBI:33738"/>
        <dbReference type="ChEBI" id="CHEBI:57623"/>
        <dbReference type="ChEBI" id="CHEBI:128753"/>
        <dbReference type="EC" id="1.17.7.4"/>
    </reaction>
</comment>
<dbReference type="HAMAP" id="MF_00191">
    <property type="entry name" value="IspH"/>
    <property type="match status" value="1"/>
</dbReference>
<feature type="binding site" evidence="5">
    <location>
        <position position="151"/>
    </location>
    <ligand>
        <name>(2E)-4-hydroxy-3-methylbut-2-enyl diphosphate</name>
        <dbReference type="ChEBI" id="CHEBI:128753"/>
    </ligand>
</feature>
<dbReference type="EMBL" id="FNAP01000013">
    <property type="protein sequence ID" value="SDE82597.1"/>
    <property type="molecule type" value="Genomic_DNA"/>
</dbReference>
<feature type="binding site" evidence="5">
    <location>
        <position position="123"/>
    </location>
    <ligand>
        <name>[4Fe-4S] cluster</name>
        <dbReference type="ChEBI" id="CHEBI:49883"/>
    </ligand>
</feature>
<feature type="binding site" evidence="5">
    <location>
        <position position="249"/>
    </location>
    <ligand>
        <name>isopentenyl diphosphate</name>
        <dbReference type="ChEBI" id="CHEBI:128769"/>
    </ligand>
</feature>
<feature type="binding site" evidence="5">
    <location>
        <position position="101"/>
    </location>
    <ligand>
        <name>(2E)-4-hydroxy-3-methylbut-2-enyl diphosphate</name>
        <dbReference type="ChEBI" id="CHEBI:128753"/>
    </ligand>
</feature>